<reference evidence="11 12" key="1">
    <citation type="submission" date="2019-01" db="EMBL/GenBank/DDBJ databases">
        <title>Lacunisphaera sp. strain TWA-58.</title>
        <authorList>
            <person name="Chen W.-M."/>
        </authorList>
    </citation>
    <scope>NUCLEOTIDE SEQUENCE [LARGE SCALE GENOMIC DNA]</scope>
    <source>
        <strain evidence="11 12">TWA-58</strain>
    </source>
</reference>
<keyword evidence="5 8" id="KW-0653">Protein transport</keyword>
<dbReference type="Proteomes" id="UP000290218">
    <property type="component" value="Unassembled WGS sequence"/>
</dbReference>
<keyword evidence="6 9" id="KW-1133">Transmembrane helix</keyword>
<dbReference type="OrthoDB" id="4045at2"/>
<dbReference type="EMBL" id="SDHX01000001">
    <property type="protein sequence ID" value="RXK56925.1"/>
    <property type="molecule type" value="Genomic_DNA"/>
</dbReference>
<evidence type="ECO:0000256" key="5">
    <source>
        <dbReference type="ARBA" id="ARBA00022927"/>
    </source>
</evidence>
<evidence type="ECO:0000313" key="11">
    <source>
        <dbReference type="EMBL" id="RXK56925.1"/>
    </source>
</evidence>
<dbReference type="InterPro" id="IPR050790">
    <property type="entry name" value="ExbB/TolQ_transport"/>
</dbReference>
<dbReference type="PANTHER" id="PTHR30625">
    <property type="entry name" value="PROTEIN TOLQ"/>
    <property type="match status" value="1"/>
</dbReference>
<comment type="similarity">
    <text evidence="8">Belongs to the exbB/tolQ family.</text>
</comment>
<dbReference type="Pfam" id="PF01618">
    <property type="entry name" value="MotA_ExbB"/>
    <property type="match status" value="1"/>
</dbReference>
<keyword evidence="4 9" id="KW-0812">Transmembrane</keyword>
<keyword evidence="7 9" id="KW-0472">Membrane</keyword>
<gene>
    <name evidence="11" type="ORF">ESB00_06205</name>
</gene>
<keyword evidence="2 8" id="KW-0813">Transport</keyword>
<comment type="subcellular location">
    <subcellularLocation>
        <location evidence="1">Cell membrane</location>
        <topology evidence="1">Multi-pass membrane protein</topology>
    </subcellularLocation>
    <subcellularLocation>
        <location evidence="8">Membrane</location>
        <topology evidence="8">Multi-pass membrane protein</topology>
    </subcellularLocation>
</comment>
<organism evidence="11 12">
    <name type="scientific">Oleiharenicola lentus</name>
    <dbReference type="NCBI Taxonomy" id="2508720"/>
    <lineage>
        <taxon>Bacteria</taxon>
        <taxon>Pseudomonadati</taxon>
        <taxon>Verrucomicrobiota</taxon>
        <taxon>Opitutia</taxon>
        <taxon>Opitutales</taxon>
        <taxon>Opitutaceae</taxon>
        <taxon>Oleiharenicola</taxon>
    </lineage>
</organism>
<protein>
    <submittedName>
        <fullName evidence="11">MotA/TolQ/ExbB proton channel family protein</fullName>
    </submittedName>
</protein>
<proteinExistence type="inferred from homology"/>
<dbReference type="InterPro" id="IPR002898">
    <property type="entry name" value="MotA_ExbB_proton_chnl"/>
</dbReference>
<evidence type="ECO:0000259" key="10">
    <source>
        <dbReference type="Pfam" id="PF01618"/>
    </source>
</evidence>
<evidence type="ECO:0000256" key="4">
    <source>
        <dbReference type="ARBA" id="ARBA00022692"/>
    </source>
</evidence>
<evidence type="ECO:0000256" key="7">
    <source>
        <dbReference type="ARBA" id="ARBA00023136"/>
    </source>
</evidence>
<feature type="domain" description="MotA/TolQ/ExbB proton channel" evidence="10">
    <location>
        <begin position="93"/>
        <end position="201"/>
    </location>
</feature>
<dbReference type="AlphaFoldDB" id="A0A4Q1CCQ8"/>
<evidence type="ECO:0000256" key="3">
    <source>
        <dbReference type="ARBA" id="ARBA00022475"/>
    </source>
</evidence>
<evidence type="ECO:0000256" key="1">
    <source>
        <dbReference type="ARBA" id="ARBA00004651"/>
    </source>
</evidence>
<keyword evidence="12" id="KW-1185">Reference proteome</keyword>
<keyword evidence="3" id="KW-1003">Cell membrane</keyword>
<dbReference type="PANTHER" id="PTHR30625:SF15">
    <property type="entry name" value="BIOPOLYMER TRANSPORT PROTEIN EXBB"/>
    <property type="match status" value="1"/>
</dbReference>
<evidence type="ECO:0000256" key="6">
    <source>
        <dbReference type="ARBA" id="ARBA00022989"/>
    </source>
</evidence>
<comment type="caution">
    <text evidence="11">The sequence shown here is derived from an EMBL/GenBank/DDBJ whole genome shotgun (WGS) entry which is preliminary data.</text>
</comment>
<evidence type="ECO:0000256" key="2">
    <source>
        <dbReference type="ARBA" id="ARBA00022448"/>
    </source>
</evidence>
<evidence type="ECO:0000256" key="9">
    <source>
        <dbReference type="SAM" id="Phobius"/>
    </source>
</evidence>
<name>A0A4Q1CCQ8_9BACT</name>
<feature type="transmembrane region" description="Helical" evidence="9">
    <location>
        <begin position="168"/>
        <end position="189"/>
    </location>
</feature>
<feature type="transmembrane region" description="Helical" evidence="9">
    <location>
        <begin position="25"/>
        <end position="46"/>
    </location>
</feature>
<evidence type="ECO:0000313" key="12">
    <source>
        <dbReference type="Proteomes" id="UP000290218"/>
    </source>
</evidence>
<accession>A0A4Q1CCQ8</accession>
<sequence>MSASMPLAFLMNQTPMELFKHGGPIMWPILLVSFLMITVAIERVIFIIRENARRQPEVVEKILERVEANDVPGAVELGKKSNDFVARILVYALTHKEHSLGNAFTRAANQEMQRFSQGLPTLDTCITAAPLLGLLGTVTGMMATFGALGTSGDVASGASAIMGGIGEALIATACGLAIAIMGLLPFNYLNARQEEARHEVEDASNSLEIIINKSESANAR</sequence>
<feature type="transmembrane region" description="Helical" evidence="9">
    <location>
        <begin position="122"/>
        <end position="148"/>
    </location>
</feature>
<dbReference type="GO" id="GO:0017038">
    <property type="term" value="P:protein import"/>
    <property type="evidence" value="ECO:0007669"/>
    <property type="project" value="TreeGrafter"/>
</dbReference>
<evidence type="ECO:0000256" key="8">
    <source>
        <dbReference type="RuleBase" id="RU004057"/>
    </source>
</evidence>
<dbReference type="GO" id="GO:0005886">
    <property type="term" value="C:plasma membrane"/>
    <property type="evidence" value="ECO:0007669"/>
    <property type="project" value="UniProtKB-SubCell"/>
</dbReference>